<evidence type="ECO:0000259" key="1">
    <source>
        <dbReference type="Pfam" id="PF13302"/>
    </source>
</evidence>
<dbReference type="EMBL" id="JAPDRN010000018">
    <property type="protein sequence ID" value="KAJ9639306.1"/>
    <property type="molecule type" value="Genomic_DNA"/>
</dbReference>
<gene>
    <name evidence="2" type="ORF">H2204_003917</name>
</gene>
<accession>A0AA39D001</accession>
<dbReference type="Gene3D" id="3.40.630.30">
    <property type="match status" value="1"/>
</dbReference>
<keyword evidence="3" id="KW-1185">Reference proteome</keyword>
<dbReference type="Proteomes" id="UP001172681">
    <property type="component" value="Unassembled WGS sequence"/>
</dbReference>
<reference evidence="2" key="1">
    <citation type="submission" date="2022-10" db="EMBL/GenBank/DDBJ databases">
        <title>Culturing micro-colonial fungi from biological soil crusts in the Mojave desert and describing Neophaeococcomyces mojavensis, and introducing the new genera and species Taxawa tesnikishii.</title>
        <authorList>
            <person name="Kurbessoian T."/>
            <person name="Stajich J.E."/>
        </authorList>
    </citation>
    <scope>NUCLEOTIDE SEQUENCE</scope>
    <source>
        <strain evidence="2">TK_35</strain>
    </source>
</reference>
<dbReference type="InterPro" id="IPR016181">
    <property type="entry name" value="Acyl_CoA_acyltransferase"/>
</dbReference>
<name>A0AA39D001_9EURO</name>
<evidence type="ECO:0000313" key="2">
    <source>
        <dbReference type="EMBL" id="KAJ9639306.1"/>
    </source>
</evidence>
<dbReference type="GO" id="GO:0016747">
    <property type="term" value="F:acyltransferase activity, transferring groups other than amino-acyl groups"/>
    <property type="evidence" value="ECO:0007669"/>
    <property type="project" value="InterPro"/>
</dbReference>
<dbReference type="SUPFAM" id="SSF55729">
    <property type="entry name" value="Acyl-CoA N-acyltransferases (Nat)"/>
    <property type="match status" value="1"/>
</dbReference>
<organism evidence="2 3">
    <name type="scientific">Knufia peltigerae</name>
    <dbReference type="NCBI Taxonomy" id="1002370"/>
    <lineage>
        <taxon>Eukaryota</taxon>
        <taxon>Fungi</taxon>
        <taxon>Dikarya</taxon>
        <taxon>Ascomycota</taxon>
        <taxon>Pezizomycotina</taxon>
        <taxon>Eurotiomycetes</taxon>
        <taxon>Chaetothyriomycetidae</taxon>
        <taxon>Chaetothyriales</taxon>
        <taxon>Trichomeriaceae</taxon>
        <taxon>Knufia</taxon>
    </lineage>
</organism>
<protein>
    <recommendedName>
        <fullName evidence="1">N-acetyltransferase domain-containing protein</fullName>
    </recommendedName>
</protein>
<dbReference type="PANTHER" id="PTHR43328:SF1">
    <property type="entry name" value="N-ACETYLTRANSFERASE DOMAIN-CONTAINING PROTEIN"/>
    <property type="match status" value="1"/>
</dbReference>
<dbReference type="PANTHER" id="PTHR43328">
    <property type="entry name" value="ACETYLTRANSFERASE-RELATED"/>
    <property type="match status" value="1"/>
</dbReference>
<dbReference type="AlphaFoldDB" id="A0AA39D001"/>
<feature type="domain" description="N-acetyltransferase" evidence="1">
    <location>
        <begin position="18"/>
        <end position="216"/>
    </location>
</feature>
<dbReference type="Pfam" id="PF13302">
    <property type="entry name" value="Acetyltransf_3"/>
    <property type="match status" value="1"/>
</dbReference>
<proteinExistence type="predicted"/>
<sequence>MDTSDASFKIPVPHPTSRIYLTPPRREDDDVVIAALNDPRVYMNLSSPPYPYTSDDRRSWFAHIEKIAQHNAFGIGQFKKQPYLVSGAQAGGAVPWLGEVGWAATIREIVAEADGNERYLGEITVSRSGFLFVRDVAEREKARLENDNLRAGDPNIVWEVGFYLVPEHHGRGVMPKVLETVIREILLPLFNAQNIVATYFEHNIASKKVFAKCGFEYVTTIPDAYTLEPSKTGGQEGQTIGLGVIKWEDRGAARAREDRANGTHY</sequence>
<dbReference type="InterPro" id="IPR000182">
    <property type="entry name" value="GNAT_dom"/>
</dbReference>
<comment type="caution">
    <text evidence="2">The sequence shown here is derived from an EMBL/GenBank/DDBJ whole genome shotgun (WGS) entry which is preliminary data.</text>
</comment>
<evidence type="ECO:0000313" key="3">
    <source>
        <dbReference type="Proteomes" id="UP001172681"/>
    </source>
</evidence>